<accession>A0A0G3BRL1</accession>
<dbReference type="InterPro" id="IPR036388">
    <property type="entry name" value="WH-like_DNA-bd_sf"/>
</dbReference>
<evidence type="ECO:0000256" key="3">
    <source>
        <dbReference type="ARBA" id="ARBA00023163"/>
    </source>
</evidence>
<dbReference type="PANTHER" id="PTHR33164">
    <property type="entry name" value="TRANSCRIPTIONAL REGULATOR, MARR FAMILY"/>
    <property type="match status" value="1"/>
</dbReference>
<dbReference type="AlphaFoldDB" id="A0A0G3BRL1"/>
<keyword evidence="2" id="KW-0238">DNA-binding</keyword>
<dbReference type="SMART" id="SM00347">
    <property type="entry name" value="HTH_MARR"/>
    <property type="match status" value="1"/>
</dbReference>
<name>A0A0G3BRL1_9BURK</name>
<organism evidence="5 6">
    <name type="scientific">Caldimonas brevitalea</name>
    <dbReference type="NCBI Taxonomy" id="413882"/>
    <lineage>
        <taxon>Bacteria</taxon>
        <taxon>Pseudomonadati</taxon>
        <taxon>Pseudomonadota</taxon>
        <taxon>Betaproteobacteria</taxon>
        <taxon>Burkholderiales</taxon>
        <taxon>Sphaerotilaceae</taxon>
        <taxon>Caldimonas</taxon>
    </lineage>
</organism>
<keyword evidence="1" id="KW-0805">Transcription regulation</keyword>
<dbReference type="InterPro" id="IPR000835">
    <property type="entry name" value="HTH_MarR-typ"/>
</dbReference>
<dbReference type="InterPro" id="IPR023187">
    <property type="entry name" value="Tscrpt_reg_MarR-type_CS"/>
</dbReference>
<keyword evidence="3" id="KW-0804">Transcription</keyword>
<dbReference type="SUPFAM" id="SSF46785">
    <property type="entry name" value="Winged helix' DNA-binding domain"/>
    <property type="match status" value="1"/>
</dbReference>
<dbReference type="PATRIC" id="fig|413882.6.peg.3458"/>
<dbReference type="STRING" id="413882.AAW51_3315"/>
<dbReference type="GO" id="GO:0003677">
    <property type="term" value="F:DNA binding"/>
    <property type="evidence" value="ECO:0007669"/>
    <property type="project" value="UniProtKB-KW"/>
</dbReference>
<dbReference type="PROSITE" id="PS50995">
    <property type="entry name" value="HTH_MARR_2"/>
    <property type="match status" value="1"/>
</dbReference>
<dbReference type="InterPro" id="IPR036390">
    <property type="entry name" value="WH_DNA-bd_sf"/>
</dbReference>
<evidence type="ECO:0000256" key="2">
    <source>
        <dbReference type="ARBA" id="ARBA00023125"/>
    </source>
</evidence>
<dbReference type="RefSeq" id="WP_047195481.1">
    <property type="nucleotide sequence ID" value="NZ_CP011371.1"/>
</dbReference>
<dbReference type="PROSITE" id="PS01117">
    <property type="entry name" value="HTH_MARR_1"/>
    <property type="match status" value="1"/>
</dbReference>
<dbReference type="KEGG" id="pbh:AAW51_3315"/>
<evidence type="ECO:0000313" key="5">
    <source>
        <dbReference type="EMBL" id="AKJ30006.1"/>
    </source>
</evidence>
<keyword evidence="6" id="KW-1185">Reference proteome</keyword>
<dbReference type="PANTHER" id="PTHR33164:SF64">
    <property type="entry name" value="TRANSCRIPTIONAL REGULATOR SLYA"/>
    <property type="match status" value="1"/>
</dbReference>
<proteinExistence type="predicted"/>
<reference evidence="5 6" key="1">
    <citation type="submission" date="2015-05" db="EMBL/GenBank/DDBJ databases">
        <authorList>
            <person name="Tang B."/>
            <person name="Yu Y."/>
        </authorList>
    </citation>
    <scope>NUCLEOTIDE SEQUENCE [LARGE SCALE GENOMIC DNA]</scope>
    <source>
        <strain evidence="5 6">DSM 7029</strain>
    </source>
</reference>
<protein>
    <submittedName>
        <fullName evidence="5">MarR family transcriptional regulator</fullName>
    </submittedName>
</protein>
<evidence type="ECO:0000259" key="4">
    <source>
        <dbReference type="PROSITE" id="PS50995"/>
    </source>
</evidence>
<feature type="domain" description="HTH marR-type" evidence="4">
    <location>
        <begin position="19"/>
        <end position="151"/>
    </location>
</feature>
<dbReference type="Proteomes" id="UP000035352">
    <property type="component" value="Chromosome"/>
</dbReference>
<dbReference type="GO" id="GO:0003700">
    <property type="term" value="F:DNA-binding transcription factor activity"/>
    <property type="evidence" value="ECO:0007669"/>
    <property type="project" value="InterPro"/>
</dbReference>
<dbReference type="EMBL" id="CP011371">
    <property type="protein sequence ID" value="AKJ30006.1"/>
    <property type="molecule type" value="Genomic_DNA"/>
</dbReference>
<dbReference type="Gene3D" id="1.10.10.10">
    <property type="entry name" value="Winged helix-like DNA-binding domain superfamily/Winged helix DNA-binding domain"/>
    <property type="match status" value="1"/>
</dbReference>
<dbReference type="Pfam" id="PF01047">
    <property type="entry name" value="MarR"/>
    <property type="match status" value="1"/>
</dbReference>
<dbReference type="PRINTS" id="PR00598">
    <property type="entry name" value="HTHMARR"/>
</dbReference>
<dbReference type="GO" id="GO:0006950">
    <property type="term" value="P:response to stress"/>
    <property type="evidence" value="ECO:0007669"/>
    <property type="project" value="TreeGrafter"/>
</dbReference>
<dbReference type="InterPro" id="IPR039422">
    <property type="entry name" value="MarR/SlyA-like"/>
</dbReference>
<evidence type="ECO:0000256" key="1">
    <source>
        <dbReference type="ARBA" id="ARBA00023015"/>
    </source>
</evidence>
<dbReference type="OrthoDB" id="6195716at2"/>
<gene>
    <name evidence="5" type="ORF">AAW51_3315</name>
</gene>
<evidence type="ECO:0000313" key="6">
    <source>
        <dbReference type="Proteomes" id="UP000035352"/>
    </source>
</evidence>
<sequence length="163" mass="18003">MSKTPPPAEFYRAEAYTAEESVGYLMRRVLVQLAQAVDKRLEPHGLTNAQWAPLYKIRSCQATSVAELARQTQTDTGAMTRLLDRLEAKGLCKRVRSTEDRRMVHVELTPEGARIADQVPGVLSEVMNAHLAGFTPDEFETLKGYLRRMLANAALAKDGAGDG</sequence>